<gene>
    <name evidence="7" type="ORF">MAR_001371</name>
</gene>
<keyword evidence="4 6" id="KW-0472">Membrane</keyword>
<evidence type="ECO:0000256" key="3">
    <source>
        <dbReference type="ARBA" id="ARBA00022989"/>
    </source>
</evidence>
<dbReference type="PANTHER" id="PTHR21421:SF29">
    <property type="entry name" value="GUSTATORY RECEPTOR 5A FOR TREHALOSE-RELATED"/>
    <property type="match status" value="1"/>
</dbReference>
<dbReference type="Pfam" id="PF08395">
    <property type="entry name" value="7tm_7"/>
    <property type="match status" value="1"/>
</dbReference>
<feature type="transmembrane region" description="Helical" evidence="6">
    <location>
        <begin position="20"/>
        <end position="43"/>
    </location>
</feature>
<dbReference type="Proteomes" id="UP001164746">
    <property type="component" value="Chromosome 11"/>
</dbReference>
<evidence type="ECO:0000256" key="6">
    <source>
        <dbReference type="SAM" id="Phobius"/>
    </source>
</evidence>
<evidence type="ECO:0000256" key="2">
    <source>
        <dbReference type="ARBA" id="ARBA00022692"/>
    </source>
</evidence>
<evidence type="ECO:0000313" key="8">
    <source>
        <dbReference type="Proteomes" id="UP001164746"/>
    </source>
</evidence>
<feature type="transmembrane region" description="Helical" evidence="6">
    <location>
        <begin position="172"/>
        <end position="192"/>
    </location>
</feature>
<keyword evidence="2 6" id="KW-0812">Transmembrane</keyword>
<name>A0ABY7FBJ6_MYAAR</name>
<evidence type="ECO:0000313" key="7">
    <source>
        <dbReference type="EMBL" id="WAR19533.1"/>
    </source>
</evidence>
<sequence length="304" mass="34399">MKQKGIPFGSKKFKKQQQFLCILVCCLVLGNTGYHVCVLTGLFGQDAELFETTPFPSNVFTKILSTVAKFYATLAYMTPLFYIITVSLLMKTILDDFNKFFTNQTCQESCKIPEDIHSIRLLYTKICKAISDLDKDFSYFNGNIFFWNIGLALFILYVILKGPSAVTESFEVVIYAYWLLMTFGFLAALSVVEAMVNSMAHAPLDTIYYINVQDITVEKLAQLNLFLSKLTGTQVGFTTCGLLTITKEFILTKQSMLDQKFKRLQAKNKANFCSFKDGEKVVEDILHQGRPLATPRILNLPEEG</sequence>
<evidence type="ECO:0000256" key="1">
    <source>
        <dbReference type="ARBA" id="ARBA00004141"/>
    </source>
</evidence>
<dbReference type="PANTHER" id="PTHR21421">
    <property type="entry name" value="GUSTATORY RECEPTOR"/>
    <property type="match status" value="1"/>
</dbReference>
<evidence type="ECO:0000256" key="5">
    <source>
        <dbReference type="ARBA" id="ARBA00023170"/>
    </source>
</evidence>
<keyword evidence="3 6" id="KW-1133">Transmembrane helix</keyword>
<feature type="transmembrane region" description="Helical" evidence="6">
    <location>
        <begin position="144"/>
        <end position="160"/>
    </location>
</feature>
<comment type="subcellular location">
    <subcellularLocation>
        <location evidence="1">Membrane</location>
        <topology evidence="1">Multi-pass membrane protein</topology>
    </subcellularLocation>
</comment>
<organism evidence="7 8">
    <name type="scientific">Mya arenaria</name>
    <name type="common">Soft-shell clam</name>
    <dbReference type="NCBI Taxonomy" id="6604"/>
    <lineage>
        <taxon>Eukaryota</taxon>
        <taxon>Metazoa</taxon>
        <taxon>Spiralia</taxon>
        <taxon>Lophotrochozoa</taxon>
        <taxon>Mollusca</taxon>
        <taxon>Bivalvia</taxon>
        <taxon>Autobranchia</taxon>
        <taxon>Heteroconchia</taxon>
        <taxon>Euheterodonta</taxon>
        <taxon>Imparidentia</taxon>
        <taxon>Neoheterodontei</taxon>
        <taxon>Myida</taxon>
        <taxon>Myoidea</taxon>
        <taxon>Myidae</taxon>
        <taxon>Mya</taxon>
    </lineage>
</organism>
<evidence type="ECO:0008006" key="9">
    <source>
        <dbReference type="Google" id="ProtNLM"/>
    </source>
</evidence>
<protein>
    <recommendedName>
        <fullName evidence="9">Gustatory receptor</fullName>
    </recommendedName>
</protein>
<feature type="transmembrane region" description="Helical" evidence="6">
    <location>
        <begin position="63"/>
        <end position="89"/>
    </location>
</feature>
<keyword evidence="5" id="KW-0675">Receptor</keyword>
<dbReference type="InterPro" id="IPR013604">
    <property type="entry name" value="7TM_chemorcpt"/>
</dbReference>
<evidence type="ECO:0000256" key="4">
    <source>
        <dbReference type="ARBA" id="ARBA00023136"/>
    </source>
</evidence>
<keyword evidence="8" id="KW-1185">Reference proteome</keyword>
<accession>A0ABY7FBJ6</accession>
<reference evidence="7" key="1">
    <citation type="submission" date="2022-11" db="EMBL/GenBank/DDBJ databases">
        <title>Centuries of genome instability and evolution in soft-shell clam transmissible cancer (bioRxiv).</title>
        <authorList>
            <person name="Hart S.F.M."/>
            <person name="Yonemitsu M.A."/>
            <person name="Giersch R.M."/>
            <person name="Beal B.F."/>
            <person name="Arriagada G."/>
            <person name="Davis B.W."/>
            <person name="Ostrander E.A."/>
            <person name="Goff S.P."/>
            <person name="Metzger M.J."/>
        </authorList>
    </citation>
    <scope>NUCLEOTIDE SEQUENCE</scope>
    <source>
        <strain evidence="7">MELC-2E11</strain>
        <tissue evidence="7">Siphon/mantle</tissue>
    </source>
</reference>
<proteinExistence type="predicted"/>
<dbReference type="EMBL" id="CP111022">
    <property type="protein sequence ID" value="WAR19533.1"/>
    <property type="molecule type" value="Genomic_DNA"/>
</dbReference>